<evidence type="ECO:0000256" key="2">
    <source>
        <dbReference type="ARBA" id="ARBA00022857"/>
    </source>
</evidence>
<dbReference type="PRINTS" id="PR00081">
    <property type="entry name" value="GDHRDH"/>
</dbReference>
<protein>
    <submittedName>
        <fullName evidence="4">NAD(P)-binding protein</fullName>
    </submittedName>
</protein>
<keyword evidence="5" id="KW-1185">Reference proteome</keyword>
<dbReference type="InterPro" id="IPR002347">
    <property type="entry name" value="SDR_fam"/>
</dbReference>
<evidence type="ECO:0000256" key="3">
    <source>
        <dbReference type="ARBA" id="ARBA00023002"/>
    </source>
</evidence>
<dbReference type="PANTHER" id="PTHR24320">
    <property type="entry name" value="RETINOL DEHYDROGENASE"/>
    <property type="match status" value="1"/>
</dbReference>
<evidence type="ECO:0000313" key="4">
    <source>
        <dbReference type="EMBL" id="KAF2094813.1"/>
    </source>
</evidence>
<keyword evidence="3" id="KW-0560">Oxidoreductase</keyword>
<dbReference type="EMBL" id="ML978133">
    <property type="protein sequence ID" value="KAF2094813.1"/>
    <property type="molecule type" value="Genomic_DNA"/>
</dbReference>
<evidence type="ECO:0000256" key="1">
    <source>
        <dbReference type="ARBA" id="ARBA00006484"/>
    </source>
</evidence>
<dbReference type="Proteomes" id="UP000799772">
    <property type="component" value="Unassembled WGS sequence"/>
</dbReference>
<dbReference type="SUPFAM" id="SSF51735">
    <property type="entry name" value="NAD(P)-binding Rossmann-fold domains"/>
    <property type="match status" value="1"/>
</dbReference>
<comment type="caution">
    <text evidence="4">The sequence shown here is derived from an EMBL/GenBank/DDBJ whole genome shotgun (WGS) entry which is preliminary data.</text>
</comment>
<dbReference type="InterPro" id="IPR036291">
    <property type="entry name" value="NAD(P)-bd_dom_sf"/>
</dbReference>
<name>A0A9P4M2N1_9PEZI</name>
<dbReference type="PANTHER" id="PTHR24320:SF236">
    <property type="entry name" value="SHORT-CHAIN DEHYDROGENASE-RELATED"/>
    <property type="match status" value="1"/>
</dbReference>
<dbReference type="Gene3D" id="3.40.50.720">
    <property type="entry name" value="NAD(P)-binding Rossmann-like Domain"/>
    <property type="match status" value="1"/>
</dbReference>
<reference evidence="4" key="1">
    <citation type="journal article" date="2020" name="Stud. Mycol.">
        <title>101 Dothideomycetes genomes: a test case for predicting lifestyles and emergence of pathogens.</title>
        <authorList>
            <person name="Haridas S."/>
            <person name="Albert R."/>
            <person name="Binder M."/>
            <person name="Bloem J."/>
            <person name="Labutti K."/>
            <person name="Salamov A."/>
            <person name="Andreopoulos B."/>
            <person name="Baker S."/>
            <person name="Barry K."/>
            <person name="Bills G."/>
            <person name="Bluhm B."/>
            <person name="Cannon C."/>
            <person name="Castanera R."/>
            <person name="Culley D."/>
            <person name="Daum C."/>
            <person name="Ezra D."/>
            <person name="Gonzalez J."/>
            <person name="Henrissat B."/>
            <person name="Kuo A."/>
            <person name="Liang C."/>
            <person name="Lipzen A."/>
            <person name="Lutzoni F."/>
            <person name="Magnuson J."/>
            <person name="Mondo S."/>
            <person name="Nolan M."/>
            <person name="Ohm R."/>
            <person name="Pangilinan J."/>
            <person name="Park H.-J."/>
            <person name="Ramirez L."/>
            <person name="Alfaro M."/>
            <person name="Sun H."/>
            <person name="Tritt A."/>
            <person name="Yoshinaga Y."/>
            <person name="Zwiers L.-H."/>
            <person name="Turgeon B."/>
            <person name="Goodwin S."/>
            <person name="Spatafora J."/>
            <person name="Crous P."/>
            <person name="Grigoriev I."/>
        </authorList>
    </citation>
    <scope>NUCLEOTIDE SEQUENCE</scope>
    <source>
        <strain evidence="4">CBS 133067</strain>
    </source>
</reference>
<keyword evidence="2" id="KW-0521">NADP</keyword>
<dbReference type="OrthoDB" id="191139at2759"/>
<proteinExistence type="inferred from homology"/>
<dbReference type="GO" id="GO:0016491">
    <property type="term" value="F:oxidoreductase activity"/>
    <property type="evidence" value="ECO:0007669"/>
    <property type="project" value="UniProtKB-KW"/>
</dbReference>
<organism evidence="4 5">
    <name type="scientific">Rhizodiscina lignyota</name>
    <dbReference type="NCBI Taxonomy" id="1504668"/>
    <lineage>
        <taxon>Eukaryota</taxon>
        <taxon>Fungi</taxon>
        <taxon>Dikarya</taxon>
        <taxon>Ascomycota</taxon>
        <taxon>Pezizomycotina</taxon>
        <taxon>Dothideomycetes</taxon>
        <taxon>Pleosporomycetidae</taxon>
        <taxon>Aulographales</taxon>
        <taxon>Rhizodiscinaceae</taxon>
        <taxon>Rhizodiscina</taxon>
    </lineage>
</organism>
<dbReference type="AlphaFoldDB" id="A0A9P4M2N1"/>
<evidence type="ECO:0000313" key="5">
    <source>
        <dbReference type="Proteomes" id="UP000799772"/>
    </source>
</evidence>
<accession>A0A9P4M2N1</accession>
<gene>
    <name evidence="4" type="ORF">NA57DRAFT_79983</name>
</gene>
<dbReference type="Pfam" id="PF00106">
    <property type="entry name" value="adh_short"/>
    <property type="match status" value="1"/>
</dbReference>
<sequence>MGATWSQFFPPTPTLTEANLPSQKGRVFIVTGGYSGIGLELARILYNAGGKVYIAGRSVSSGQDALRTIKSSNDTASAGELEFLHIDLSDLQAVNAAAEEFRAKESKLDVLFNNAAVSMPPPGNTTKQGHELQLGTNALGPYLFTQLLMPCLEKAVETAPKGSVRVVWTGSLVIDQTAPKGGFEMSKIDKPATNLPGQSDNYTLSKMANWFICSELARQSGAEGKGIMHIVQNPGNLYTNLLRHHSWLQWFVSPLLHKPIMGSYTELWAGLSEELTVEMNGCYVVPWGRVHPSPRRDLLEALKSKEDGGTGRAAEFVEWCFEQTKEFR</sequence>
<comment type="similarity">
    <text evidence="1">Belongs to the short-chain dehydrogenases/reductases (SDR) family.</text>
</comment>